<protein>
    <submittedName>
        <fullName evidence="2">GNAT domain, acyl-CoA N-acyltransferase</fullName>
    </submittedName>
</protein>
<evidence type="ECO:0000313" key="2">
    <source>
        <dbReference type="EMBL" id="WQF87339.1"/>
    </source>
</evidence>
<dbReference type="GeneID" id="87948853"/>
<dbReference type="RefSeq" id="XP_062784560.1">
    <property type="nucleotide sequence ID" value="XM_062928509.1"/>
</dbReference>
<dbReference type="InterPro" id="IPR051531">
    <property type="entry name" value="N-acetyltransferase"/>
</dbReference>
<dbReference type="EMBL" id="CP137312">
    <property type="protein sequence ID" value="WQF87339.1"/>
    <property type="molecule type" value="Genomic_DNA"/>
</dbReference>
<keyword evidence="3" id="KW-1185">Reference proteome</keyword>
<feature type="domain" description="N-acetyltransferase" evidence="1">
    <location>
        <begin position="48"/>
        <end position="211"/>
    </location>
</feature>
<accession>A0AAX4IVM4</accession>
<dbReference type="SUPFAM" id="SSF55729">
    <property type="entry name" value="Acyl-CoA N-acyltransferases (Nat)"/>
    <property type="match status" value="1"/>
</dbReference>
<dbReference type="AlphaFoldDB" id="A0AAX4IVM4"/>
<evidence type="ECO:0000313" key="3">
    <source>
        <dbReference type="Proteomes" id="UP001322277"/>
    </source>
</evidence>
<dbReference type="Gene3D" id="3.40.630.30">
    <property type="match status" value="1"/>
</dbReference>
<dbReference type="PANTHER" id="PTHR43792:SF1">
    <property type="entry name" value="N-ACETYLTRANSFERASE DOMAIN-CONTAINING PROTEIN"/>
    <property type="match status" value="1"/>
</dbReference>
<reference evidence="3" key="1">
    <citation type="journal article" date="2023" name="bioRxiv">
        <title>Complete genome of the Medicago anthracnose fungus, Colletotrichum destructivum, reveals a mini-chromosome-like region within a core chromosome.</title>
        <authorList>
            <person name="Lapalu N."/>
            <person name="Simon A."/>
            <person name="Lu A."/>
            <person name="Plaumann P.-L."/>
            <person name="Amselem J."/>
            <person name="Pigne S."/>
            <person name="Auger A."/>
            <person name="Koch C."/>
            <person name="Dallery J.-F."/>
            <person name="O'Connell R.J."/>
        </authorList>
    </citation>
    <scope>NUCLEOTIDE SEQUENCE [LARGE SCALE GENOMIC DNA]</scope>
    <source>
        <strain evidence="3">CBS 520.97</strain>
    </source>
</reference>
<dbReference type="PANTHER" id="PTHR43792">
    <property type="entry name" value="GNAT FAMILY, PUTATIVE (AFU_ORTHOLOGUE AFUA_3G00765)-RELATED-RELATED"/>
    <property type="match status" value="1"/>
</dbReference>
<dbReference type="KEGG" id="cdet:87948853"/>
<gene>
    <name evidence="2" type="ORF">CDEST_12353</name>
</gene>
<dbReference type="Pfam" id="PF13302">
    <property type="entry name" value="Acetyltransf_3"/>
    <property type="match status" value="1"/>
</dbReference>
<proteinExistence type="predicted"/>
<evidence type="ECO:0000259" key="1">
    <source>
        <dbReference type="Pfam" id="PF13302"/>
    </source>
</evidence>
<dbReference type="InterPro" id="IPR000182">
    <property type="entry name" value="GNAT_dom"/>
</dbReference>
<sequence length="239" mass="26514">MTEEHTPWGETKVNMADVQPLDFVTVKAVLPTIPLPAHASRQPIITERLVLRPISPDDLQSLHVLRTQPEVMRWSAAGRVDADVDETRAKLAECLPPNDADNYDFSICLRSTGEWIGIGGCKHLSGGELGWPEIGYMLRKDFWGSGYATEFVQAFLEAWWSLPRSERELSVDGATVRGWSGGEATVDEIMTAVTEPDNVASQKILGKWGFRKLKVWKETSEDGGKETILIGHGIGRSKQ</sequence>
<organism evidence="2 3">
    <name type="scientific">Colletotrichum destructivum</name>
    <dbReference type="NCBI Taxonomy" id="34406"/>
    <lineage>
        <taxon>Eukaryota</taxon>
        <taxon>Fungi</taxon>
        <taxon>Dikarya</taxon>
        <taxon>Ascomycota</taxon>
        <taxon>Pezizomycotina</taxon>
        <taxon>Sordariomycetes</taxon>
        <taxon>Hypocreomycetidae</taxon>
        <taxon>Glomerellales</taxon>
        <taxon>Glomerellaceae</taxon>
        <taxon>Colletotrichum</taxon>
        <taxon>Colletotrichum destructivum species complex</taxon>
    </lineage>
</organism>
<dbReference type="InterPro" id="IPR016181">
    <property type="entry name" value="Acyl_CoA_acyltransferase"/>
</dbReference>
<dbReference type="Proteomes" id="UP001322277">
    <property type="component" value="Chromosome 8"/>
</dbReference>
<name>A0AAX4IVM4_9PEZI</name>
<dbReference type="GO" id="GO:0016747">
    <property type="term" value="F:acyltransferase activity, transferring groups other than amino-acyl groups"/>
    <property type="evidence" value="ECO:0007669"/>
    <property type="project" value="InterPro"/>
</dbReference>